<evidence type="ECO:0000256" key="1">
    <source>
        <dbReference type="ARBA" id="ARBA00022490"/>
    </source>
</evidence>
<dbReference type="NCBIfam" id="TIGR00202">
    <property type="entry name" value="csrA"/>
    <property type="match status" value="1"/>
</dbReference>
<keyword evidence="4" id="KW-1005">Bacterial flagellum biogenesis</keyword>
<reference evidence="5 6" key="1">
    <citation type="submission" date="2023-07" db="EMBL/GenBank/DDBJ databases">
        <title>Paenibacillus sp. JX-17 nov. isolated from soil.</title>
        <authorList>
            <person name="Wan Y."/>
            <person name="Liu B."/>
        </authorList>
    </citation>
    <scope>NUCLEOTIDE SEQUENCE [LARGE SCALE GENOMIC DNA]</scope>
    <source>
        <strain evidence="5 6">JX-17</strain>
    </source>
</reference>
<dbReference type="SUPFAM" id="SSF117130">
    <property type="entry name" value="CsrA-like"/>
    <property type="match status" value="1"/>
</dbReference>
<proteinExistence type="inferred from homology"/>
<comment type="subunit">
    <text evidence="4">Homodimer; the beta-strands of each monomer intercalate to form a hydrophobic core, while the alpha-helices form wings that extend away from the core.</text>
</comment>
<keyword evidence="1 4" id="KW-0963">Cytoplasm</keyword>
<dbReference type="Gene3D" id="2.60.40.4380">
    <property type="entry name" value="Translational regulator CsrA"/>
    <property type="match status" value="1"/>
</dbReference>
<keyword evidence="4" id="KW-0678">Repressor</keyword>
<dbReference type="InterPro" id="IPR003751">
    <property type="entry name" value="CsrA"/>
</dbReference>
<dbReference type="RefSeq" id="WP_305023747.1">
    <property type="nucleotide sequence ID" value="NZ_JAUQTB010000003.1"/>
</dbReference>
<dbReference type="EMBL" id="JAUQTB010000003">
    <property type="protein sequence ID" value="MDO7906566.1"/>
    <property type="molecule type" value="Genomic_DNA"/>
</dbReference>
<comment type="caution">
    <text evidence="5">The sequence shown here is derived from an EMBL/GenBank/DDBJ whole genome shotgun (WGS) entry which is preliminary data.</text>
</comment>
<sequence>MLVLSRKKGESIVIQDNIEITVLGVEGDVVRLGISAPSTIDILRKEIYLSIQDSNRASAAPETATMKSLVAKYRQQTQNE</sequence>
<evidence type="ECO:0000256" key="2">
    <source>
        <dbReference type="ARBA" id="ARBA00022845"/>
    </source>
</evidence>
<gene>
    <name evidence="4 5" type="primary">csrA</name>
    <name evidence="5" type="ORF">Q5741_09050</name>
</gene>
<dbReference type="HAMAP" id="MF_00167">
    <property type="entry name" value="CsrA"/>
    <property type="match status" value="1"/>
</dbReference>
<comment type="similarity">
    <text evidence="4">Belongs to the CsrA/RsmA family.</text>
</comment>
<evidence type="ECO:0000313" key="6">
    <source>
        <dbReference type="Proteomes" id="UP001240171"/>
    </source>
</evidence>
<evidence type="ECO:0000256" key="3">
    <source>
        <dbReference type="ARBA" id="ARBA00022884"/>
    </source>
</evidence>
<accession>A0ABT9CFV9</accession>
<evidence type="ECO:0000256" key="4">
    <source>
        <dbReference type="HAMAP-Rule" id="MF_00167"/>
    </source>
</evidence>
<dbReference type="Pfam" id="PF02599">
    <property type="entry name" value="CsrA"/>
    <property type="match status" value="1"/>
</dbReference>
<dbReference type="InterPro" id="IPR036107">
    <property type="entry name" value="CsrA_sf"/>
</dbReference>
<evidence type="ECO:0000313" key="5">
    <source>
        <dbReference type="EMBL" id="MDO7906566.1"/>
    </source>
</evidence>
<dbReference type="NCBIfam" id="NF002469">
    <property type="entry name" value="PRK01712.1"/>
    <property type="match status" value="1"/>
</dbReference>
<keyword evidence="3 4" id="KW-0694">RNA-binding</keyword>
<comment type="subcellular location">
    <subcellularLocation>
        <location evidence="4">Cytoplasm</location>
    </subcellularLocation>
</comment>
<keyword evidence="6" id="KW-1185">Reference proteome</keyword>
<dbReference type="PANTHER" id="PTHR34984:SF1">
    <property type="entry name" value="CARBON STORAGE REGULATOR"/>
    <property type="match status" value="1"/>
</dbReference>
<protein>
    <recommendedName>
        <fullName evidence="4">Translational regulator CsrA</fullName>
    </recommendedName>
</protein>
<organism evidence="5 6">
    <name type="scientific">Paenibacillus lacisoli</name>
    <dbReference type="NCBI Taxonomy" id="3064525"/>
    <lineage>
        <taxon>Bacteria</taxon>
        <taxon>Bacillati</taxon>
        <taxon>Bacillota</taxon>
        <taxon>Bacilli</taxon>
        <taxon>Bacillales</taxon>
        <taxon>Paenibacillaceae</taxon>
        <taxon>Paenibacillus</taxon>
    </lineage>
</organism>
<name>A0ABT9CFV9_9BACL</name>
<comment type="function">
    <text evidence="4">A translational regulator that binds mRNA to regulate translation initiation and/or mRNA stability. Usually binds in the 5'-UTR at or near the Shine-Dalgarno sequence preventing ribosome-binding, thus repressing translation. Its main target seems to be the major flagellin gene, while its function is anatagonized by FliW.</text>
</comment>
<dbReference type="PANTHER" id="PTHR34984">
    <property type="entry name" value="CARBON STORAGE REGULATOR"/>
    <property type="match status" value="1"/>
</dbReference>
<dbReference type="Proteomes" id="UP001240171">
    <property type="component" value="Unassembled WGS sequence"/>
</dbReference>
<keyword evidence="2 4" id="KW-0810">Translation regulation</keyword>